<evidence type="ECO:0000313" key="9">
    <source>
        <dbReference type="EMBL" id="KAK3306590.1"/>
    </source>
</evidence>
<evidence type="ECO:0000256" key="1">
    <source>
        <dbReference type="ARBA" id="ARBA00004123"/>
    </source>
</evidence>
<dbReference type="EMBL" id="JAUDZG010000003">
    <property type="protein sequence ID" value="KAK3306590.1"/>
    <property type="molecule type" value="Genomic_DNA"/>
</dbReference>
<dbReference type="AlphaFoldDB" id="A0AAJ0M2G0"/>
<dbReference type="Gene3D" id="6.10.160.20">
    <property type="match status" value="1"/>
</dbReference>
<evidence type="ECO:0000256" key="5">
    <source>
        <dbReference type="ARBA" id="ARBA00023163"/>
    </source>
</evidence>
<dbReference type="GO" id="GO:0005634">
    <property type="term" value="C:nucleus"/>
    <property type="evidence" value="ECO:0007669"/>
    <property type="project" value="UniProtKB-SubCell"/>
</dbReference>
<dbReference type="PANTHER" id="PTHR13286:SF23">
    <property type="entry name" value="HISTONE DEACETYLASE COMPLEX SUBUNIT SAP30 SIN3 BINDING DOMAIN-CONTAINING PROTEIN"/>
    <property type="match status" value="1"/>
</dbReference>
<dbReference type="RefSeq" id="XP_062722370.1">
    <property type="nucleotide sequence ID" value="XM_062861936.1"/>
</dbReference>
<accession>A0AAJ0M2G0</accession>
<evidence type="ECO:0000256" key="7">
    <source>
        <dbReference type="SAM" id="MobiDB-lite"/>
    </source>
</evidence>
<evidence type="ECO:0000259" key="8">
    <source>
        <dbReference type="Pfam" id="PF13867"/>
    </source>
</evidence>
<evidence type="ECO:0000256" key="4">
    <source>
        <dbReference type="ARBA" id="ARBA00023015"/>
    </source>
</evidence>
<protein>
    <recommendedName>
        <fullName evidence="8">Histone deacetylase complex subunit SAP30 Sin3 binding domain-containing protein</fullName>
    </recommendedName>
</protein>
<dbReference type="GeneID" id="87880765"/>
<feature type="compositionally biased region" description="Basic and acidic residues" evidence="7">
    <location>
        <begin position="10"/>
        <end position="25"/>
    </location>
</feature>
<keyword evidence="3" id="KW-0678">Repressor</keyword>
<dbReference type="InterPro" id="IPR038291">
    <property type="entry name" value="SAP30_C_sf"/>
</dbReference>
<organism evidence="9 10">
    <name type="scientific">Chaetomium strumarium</name>
    <dbReference type="NCBI Taxonomy" id="1170767"/>
    <lineage>
        <taxon>Eukaryota</taxon>
        <taxon>Fungi</taxon>
        <taxon>Dikarya</taxon>
        <taxon>Ascomycota</taxon>
        <taxon>Pezizomycotina</taxon>
        <taxon>Sordariomycetes</taxon>
        <taxon>Sordariomycetidae</taxon>
        <taxon>Sordariales</taxon>
        <taxon>Chaetomiaceae</taxon>
        <taxon>Chaetomium</taxon>
    </lineage>
</organism>
<evidence type="ECO:0000256" key="6">
    <source>
        <dbReference type="ARBA" id="ARBA00023242"/>
    </source>
</evidence>
<comment type="similarity">
    <text evidence="2">Belongs to the SAP30 family.</text>
</comment>
<keyword evidence="5" id="KW-0804">Transcription</keyword>
<reference evidence="9" key="1">
    <citation type="journal article" date="2023" name="Mol. Phylogenet. Evol.">
        <title>Genome-scale phylogeny and comparative genomics of the fungal order Sordariales.</title>
        <authorList>
            <person name="Hensen N."/>
            <person name="Bonometti L."/>
            <person name="Westerberg I."/>
            <person name="Brannstrom I.O."/>
            <person name="Guillou S."/>
            <person name="Cros-Aarteil S."/>
            <person name="Calhoun S."/>
            <person name="Haridas S."/>
            <person name="Kuo A."/>
            <person name="Mondo S."/>
            <person name="Pangilinan J."/>
            <person name="Riley R."/>
            <person name="LaButti K."/>
            <person name="Andreopoulos B."/>
            <person name="Lipzen A."/>
            <person name="Chen C."/>
            <person name="Yan M."/>
            <person name="Daum C."/>
            <person name="Ng V."/>
            <person name="Clum A."/>
            <person name="Steindorff A."/>
            <person name="Ohm R.A."/>
            <person name="Martin F."/>
            <person name="Silar P."/>
            <person name="Natvig D.O."/>
            <person name="Lalanne C."/>
            <person name="Gautier V."/>
            <person name="Ament-Velasquez S.L."/>
            <person name="Kruys A."/>
            <person name="Hutchinson M.I."/>
            <person name="Powell A.J."/>
            <person name="Barry K."/>
            <person name="Miller A.N."/>
            <person name="Grigoriev I.V."/>
            <person name="Debuchy R."/>
            <person name="Gladieux P."/>
            <person name="Hiltunen Thoren M."/>
            <person name="Johannesson H."/>
        </authorList>
    </citation>
    <scope>NUCLEOTIDE SEQUENCE</scope>
    <source>
        <strain evidence="9">CBS 333.67</strain>
    </source>
</reference>
<proteinExistence type="inferred from homology"/>
<dbReference type="Pfam" id="PF13867">
    <property type="entry name" value="SAP30_Sin3_bdg"/>
    <property type="match status" value="1"/>
</dbReference>
<evidence type="ECO:0000256" key="3">
    <source>
        <dbReference type="ARBA" id="ARBA00022491"/>
    </source>
</evidence>
<gene>
    <name evidence="9" type="ORF">B0T15DRAFT_146050</name>
</gene>
<comment type="caution">
    <text evidence="9">The sequence shown here is derived from an EMBL/GenBank/DDBJ whole genome shotgun (WGS) entry which is preliminary data.</text>
</comment>
<dbReference type="InterPro" id="IPR024145">
    <property type="entry name" value="His_deAcase_SAP30/SAP30L"/>
</dbReference>
<dbReference type="InterPro" id="IPR025718">
    <property type="entry name" value="SAP30_Sin3-bd"/>
</dbReference>
<reference evidence="9" key="2">
    <citation type="submission" date="2023-06" db="EMBL/GenBank/DDBJ databases">
        <authorList>
            <consortium name="Lawrence Berkeley National Laboratory"/>
            <person name="Mondo S.J."/>
            <person name="Hensen N."/>
            <person name="Bonometti L."/>
            <person name="Westerberg I."/>
            <person name="Brannstrom I.O."/>
            <person name="Guillou S."/>
            <person name="Cros-Aarteil S."/>
            <person name="Calhoun S."/>
            <person name="Haridas S."/>
            <person name="Kuo A."/>
            <person name="Pangilinan J."/>
            <person name="Riley R."/>
            <person name="Labutti K."/>
            <person name="Andreopoulos B."/>
            <person name="Lipzen A."/>
            <person name="Chen C."/>
            <person name="Yanf M."/>
            <person name="Daum C."/>
            <person name="Ng V."/>
            <person name="Clum A."/>
            <person name="Steindorff A."/>
            <person name="Ohm R."/>
            <person name="Martin F."/>
            <person name="Silar P."/>
            <person name="Natvig D."/>
            <person name="Lalanne C."/>
            <person name="Gautier V."/>
            <person name="Ament-Velasquez S.L."/>
            <person name="Kruys A."/>
            <person name="Hutchinson M.I."/>
            <person name="Powell A.J."/>
            <person name="Barry K."/>
            <person name="Miller A.N."/>
            <person name="Grigoriev I.V."/>
            <person name="Debuchy R."/>
            <person name="Gladieux P."/>
            <person name="Thoren M.H."/>
            <person name="Johannesson H."/>
        </authorList>
    </citation>
    <scope>NUCLEOTIDE SEQUENCE</scope>
    <source>
        <strain evidence="9">CBS 333.67</strain>
    </source>
</reference>
<sequence length="212" mass="23440">MAPSKAARSGQDDPKADNASAKEKNGSSTGAQAGTKMRRVASNAGSNLREVTNASAVNATATADSTANAPEANTPGVSIPQFFPSPIRSCVIHLLTLSPFKQLQWPAFDRDVLHAYRRAYRLKTPTAFVSDHHEWVLTQPGSIGLYSPTIARRKEFRRQTKDQLTNVVRKHFNGLGVQENDIIVDFLHKVRSQNISKARLRRSTDVHQEPER</sequence>
<evidence type="ECO:0000256" key="2">
    <source>
        <dbReference type="ARBA" id="ARBA00006283"/>
    </source>
</evidence>
<feature type="domain" description="Histone deacetylase complex subunit SAP30 Sin3 binding" evidence="8">
    <location>
        <begin position="159"/>
        <end position="191"/>
    </location>
</feature>
<feature type="region of interest" description="Disordered" evidence="7">
    <location>
        <begin position="1"/>
        <end position="48"/>
    </location>
</feature>
<comment type="subcellular location">
    <subcellularLocation>
        <location evidence="1">Nucleus</location>
    </subcellularLocation>
</comment>
<evidence type="ECO:0000313" key="10">
    <source>
        <dbReference type="Proteomes" id="UP001273166"/>
    </source>
</evidence>
<dbReference type="PANTHER" id="PTHR13286">
    <property type="entry name" value="SAP30"/>
    <property type="match status" value="1"/>
</dbReference>
<name>A0AAJ0M2G0_9PEZI</name>
<keyword evidence="6" id="KW-0539">Nucleus</keyword>
<keyword evidence="10" id="KW-1185">Reference proteome</keyword>
<keyword evidence="4" id="KW-0805">Transcription regulation</keyword>
<dbReference type="Proteomes" id="UP001273166">
    <property type="component" value="Unassembled WGS sequence"/>
</dbReference>